<feature type="signal peptide" evidence="1">
    <location>
        <begin position="1"/>
        <end position="32"/>
    </location>
</feature>
<sequence>MKTFRTRPSTFMTFAVTVALFAAVCLSAGAQAQTPAPNQVQAPGAAPVTDPASVKPAWQIEKEISSASATPVPGFNVFFVGYNFPQYSGSLADELAPWKSWLNFSFGMDSSMTIKSSFLNGVGGDLTLNFNDDGSHMLMNSMAIFGYSFNLNPLRLNLGARLGLSILDVTGPGAVSYTGLGYILGPEASVYLYLGSNTWLWARGRYSYAQYAMLTGSVPSGDDQLSTVSVQAGLAFDL</sequence>
<gene>
    <name evidence="2" type="ORF">TRIP_E230127</name>
</gene>
<evidence type="ECO:0000313" key="2">
    <source>
        <dbReference type="EMBL" id="VBB39944.1"/>
    </source>
</evidence>
<accession>A0A652ZVX5</accession>
<dbReference type="AlphaFoldDB" id="A0A652ZVX5"/>
<dbReference type="EMBL" id="UPXP01000016">
    <property type="protein sequence ID" value="VBB39944.1"/>
    <property type="molecule type" value="Genomic_DNA"/>
</dbReference>
<protein>
    <recommendedName>
        <fullName evidence="3">Outer membrane protein beta-barrel domain-containing protein</fullName>
    </recommendedName>
</protein>
<evidence type="ECO:0008006" key="3">
    <source>
        <dbReference type="Google" id="ProtNLM"/>
    </source>
</evidence>
<name>A0A652ZVX5_9SPIR</name>
<feature type="chain" id="PRO_5024796762" description="Outer membrane protein beta-barrel domain-containing protein" evidence="1">
    <location>
        <begin position="33"/>
        <end position="238"/>
    </location>
</feature>
<reference evidence="2" key="1">
    <citation type="submission" date="2018-07" db="EMBL/GenBank/DDBJ databases">
        <authorList>
            <consortium name="Genoscope - CEA"/>
            <person name="William W."/>
        </authorList>
    </citation>
    <scope>NUCLEOTIDE SEQUENCE</scope>
    <source>
        <strain evidence="2">IK1</strain>
    </source>
</reference>
<evidence type="ECO:0000256" key="1">
    <source>
        <dbReference type="SAM" id="SignalP"/>
    </source>
</evidence>
<proteinExistence type="predicted"/>
<keyword evidence="1" id="KW-0732">Signal</keyword>
<organism evidence="2">
    <name type="scientific">uncultured Spirochaetota bacterium</name>
    <dbReference type="NCBI Taxonomy" id="460511"/>
    <lineage>
        <taxon>Bacteria</taxon>
        <taxon>Pseudomonadati</taxon>
        <taxon>Spirochaetota</taxon>
        <taxon>environmental samples</taxon>
    </lineage>
</organism>